<accession>A0ABS5E0G7</accession>
<proteinExistence type="inferred from homology"/>
<dbReference type="PANTHER" id="PTHR44998:SF1">
    <property type="entry name" value="UDP-N-ACETYLGLUCOSAMINE--PEPTIDE N-ACETYLGLUCOSAMINYLTRANSFERASE 110 KDA SUBUNIT"/>
    <property type="match status" value="1"/>
</dbReference>
<dbReference type="PANTHER" id="PTHR44998">
    <property type="match status" value="1"/>
</dbReference>
<dbReference type="Gene3D" id="3.40.50.2000">
    <property type="entry name" value="Glycogen Phosphorylase B"/>
    <property type="match status" value="1"/>
</dbReference>
<dbReference type="Gene3D" id="1.25.40.10">
    <property type="entry name" value="Tetratricopeptide repeat domain"/>
    <property type="match status" value="2"/>
</dbReference>
<dbReference type="Pfam" id="PF13844">
    <property type="entry name" value="Glyco_transf_41"/>
    <property type="match status" value="2"/>
</dbReference>
<organism evidence="10 11">
    <name type="scientific">Ideonella paludis</name>
    <dbReference type="NCBI Taxonomy" id="1233411"/>
    <lineage>
        <taxon>Bacteria</taxon>
        <taxon>Pseudomonadati</taxon>
        <taxon>Pseudomonadota</taxon>
        <taxon>Betaproteobacteria</taxon>
        <taxon>Burkholderiales</taxon>
        <taxon>Sphaerotilaceae</taxon>
        <taxon>Ideonella</taxon>
    </lineage>
</organism>
<dbReference type="SUPFAM" id="SSF48452">
    <property type="entry name" value="TPR-like"/>
    <property type="match status" value="1"/>
</dbReference>
<dbReference type="EC" id="2.4.1.255" evidence="3"/>
<evidence type="ECO:0000259" key="9">
    <source>
        <dbReference type="Pfam" id="PF13844"/>
    </source>
</evidence>
<dbReference type="InterPro" id="IPR019734">
    <property type="entry name" value="TPR_rpt"/>
</dbReference>
<dbReference type="SUPFAM" id="SSF53756">
    <property type="entry name" value="UDP-Glycosyltransferase/glycogen phosphorylase"/>
    <property type="match status" value="1"/>
</dbReference>
<keyword evidence="6" id="KW-0677">Repeat</keyword>
<comment type="caution">
    <text evidence="10">The sequence shown here is derived from an EMBL/GenBank/DDBJ whole genome shotgun (WGS) entry which is preliminary data.</text>
</comment>
<evidence type="ECO:0000256" key="2">
    <source>
        <dbReference type="ARBA" id="ARBA00005386"/>
    </source>
</evidence>
<dbReference type="InterPro" id="IPR011990">
    <property type="entry name" value="TPR-like_helical_dom_sf"/>
</dbReference>
<evidence type="ECO:0000313" key="11">
    <source>
        <dbReference type="Proteomes" id="UP000672097"/>
    </source>
</evidence>
<evidence type="ECO:0000256" key="5">
    <source>
        <dbReference type="ARBA" id="ARBA00022679"/>
    </source>
</evidence>
<evidence type="ECO:0000256" key="7">
    <source>
        <dbReference type="ARBA" id="ARBA00022803"/>
    </source>
</evidence>
<comment type="similarity">
    <text evidence="2">Belongs to the glycosyltransferase 41 family. O-GlcNAc transferase subfamily.</text>
</comment>
<comment type="pathway">
    <text evidence="1">Protein modification; protein glycosylation.</text>
</comment>
<dbReference type="Proteomes" id="UP000672097">
    <property type="component" value="Unassembled WGS sequence"/>
</dbReference>
<evidence type="ECO:0000256" key="4">
    <source>
        <dbReference type="ARBA" id="ARBA00022676"/>
    </source>
</evidence>
<name>A0ABS5E0G7_9BURK</name>
<evidence type="ECO:0000256" key="1">
    <source>
        <dbReference type="ARBA" id="ARBA00004922"/>
    </source>
</evidence>
<sequence length="627" mass="69172">MSTTSTLPAPASTPASPAAPDALQAAALQRARAGQMPLNELLDLAQTWQTQGQATQAVLLYGEWLAHNDAPLRHVACFNQGTLLAALQRDDEAETAYRQALALYPNFQQARLNLGHALERKGQPEEALAQWQAVVDTTADTHHDALTLRLHALNNMARLTETLRRFDHSEALMVKSLGLKAAQFDVLQHYVHIRQKQCEWPVWQPVAQVTRNQLLLGTSPLAMLGASDDPALQLLAAQRFVHDRLPAPPAVPLHSLGPKREGKIKIGYLSGDLCLHAVGLLTPELLELHDRERFEVYGFCWSKDDGTPQRARLVKALDHHVRIGHLDDTSAARLITSLGVDILIDLQGLTNGARPGILVQRPAPVQVSYLGFPGTCGIPGVDYILSDRFVLPPELEPFHTERPLHVPHCYQVSDRQREIAPPPTRAQYGLPEDAFVYCSFNNTFKFTEEVFNSWMRVLKAVPNSVLWLLADNDWARDNMLACALSHGVTAERLIFAPRVSPPEYLARFALADLMLDTFPYNAGTTASDALWMGLPILTLSGRSYISRMAGSLLTAAGLPDLITHTLAHYERSAIRLGQNPGRITSLKRYLAEHGRSSALFDMPARVRDIEDALLPLAQAARQAASPV</sequence>
<protein>
    <recommendedName>
        <fullName evidence="3">protein O-GlcNAc transferase</fullName>
        <ecNumber evidence="3">2.4.1.255</ecNumber>
    </recommendedName>
</protein>
<evidence type="ECO:0000313" key="10">
    <source>
        <dbReference type="EMBL" id="MBQ0936883.1"/>
    </source>
</evidence>
<evidence type="ECO:0000256" key="8">
    <source>
        <dbReference type="SAM" id="MobiDB-lite"/>
    </source>
</evidence>
<feature type="domain" description="O-GlcNAc transferase C-terminal" evidence="9">
    <location>
        <begin position="260"/>
        <end position="417"/>
    </location>
</feature>
<dbReference type="InterPro" id="IPR029489">
    <property type="entry name" value="OGT/SEC/SPY_C"/>
</dbReference>
<keyword evidence="7" id="KW-0802">TPR repeat</keyword>
<evidence type="ECO:0000256" key="6">
    <source>
        <dbReference type="ARBA" id="ARBA00022737"/>
    </source>
</evidence>
<feature type="region of interest" description="Disordered" evidence="8">
    <location>
        <begin position="1"/>
        <end position="20"/>
    </location>
</feature>
<dbReference type="InterPro" id="IPR013105">
    <property type="entry name" value="TPR_2"/>
</dbReference>
<reference evidence="10 11" key="1">
    <citation type="submission" date="2021-04" db="EMBL/GenBank/DDBJ databases">
        <title>The genome sequence of type strain Ideonella paludis KCTC 32238.</title>
        <authorList>
            <person name="Liu Y."/>
        </authorList>
    </citation>
    <scope>NUCLEOTIDE SEQUENCE [LARGE SCALE GENOMIC DNA]</scope>
    <source>
        <strain evidence="10 11">KCTC 32238</strain>
    </source>
</reference>
<keyword evidence="11" id="KW-1185">Reference proteome</keyword>
<dbReference type="Gene3D" id="3.40.50.11380">
    <property type="match status" value="1"/>
</dbReference>
<keyword evidence="4" id="KW-0328">Glycosyltransferase</keyword>
<dbReference type="Pfam" id="PF07719">
    <property type="entry name" value="TPR_2"/>
    <property type="match status" value="1"/>
</dbReference>
<dbReference type="EMBL" id="JAGQDG010000006">
    <property type="protein sequence ID" value="MBQ0936883.1"/>
    <property type="molecule type" value="Genomic_DNA"/>
</dbReference>
<gene>
    <name evidence="10" type="ORF">KAK11_16270</name>
</gene>
<dbReference type="SMART" id="SM00028">
    <property type="entry name" value="TPR"/>
    <property type="match status" value="2"/>
</dbReference>
<keyword evidence="5" id="KW-0808">Transferase</keyword>
<feature type="domain" description="O-GlcNAc transferase C-terminal" evidence="9">
    <location>
        <begin position="424"/>
        <end position="604"/>
    </location>
</feature>
<evidence type="ECO:0000256" key="3">
    <source>
        <dbReference type="ARBA" id="ARBA00011970"/>
    </source>
</evidence>
<dbReference type="RefSeq" id="WP_210810281.1">
    <property type="nucleotide sequence ID" value="NZ_JAGQDG010000006.1"/>
</dbReference>